<evidence type="ECO:0000256" key="2">
    <source>
        <dbReference type="ARBA" id="ARBA00004123"/>
    </source>
</evidence>
<comment type="similarity">
    <text evidence="3">Belongs to the TPA1 family.</text>
</comment>
<feature type="region of interest" description="Disordered" evidence="13">
    <location>
        <begin position="509"/>
        <end position="793"/>
    </location>
</feature>
<evidence type="ECO:0000256" key="10">
    <source>
        <dbReference type="ARBA" id="ARBA00047444"/>
    </source>
</evidence>
<comment type="catalytic activity">
    <reaction evidence="10">
        <text>[ribosomal protein uS12]-L-proline + 2-oxoglutarate + O2 = [ribosomal protein uS12]-(3S)-3-hydroxy-L-proline + succinate + CO2</text>
        <dbReference type="Rhea" id="RHEA:54156"/>
        <dbReference type="Rhea" id="RHEA-COMP:13816"/>
        <dbReference type="Rhea" id="RHEA-COMP:13818"/>
        <dbReference type="ChEBI" id="CHEBI:15379"/>
        <dbReference type="ChEBI" id="CHEBI:16526"/>
        <dbReference type="ChEBI" id="CHEBI:16810"/>
        <dbReference type="ChEBI" id="CHEBI:30031"/>
        <dbReference type="ChEBI" id="CHEBI:50342"/>
        <dbReference type="ChEBI" id="CHEBI:85428"/>
    </reaction>
</comment>
<gene>
    <name evidence="15" type="primary">NUA3</name>
    <name evidence="15" type="ORF">OHK93_002521</name>
</gene>
<evidence type="ECO:0000256" key="8">
    <source>
        <dbReference type="ARBA" id="ARBA00023004"/>
    </source>
</evidence>
<name>A0AA43U0F7_9LECA</name>
<feature type="region of interest" description="Disordered" evidence="13">
    <location>
        <begin position="396"/>
        <end position="435"/>
    </location>
</feature>
<dbReference type="GO" id="GO:0005506">
    <property type="term" value="F:iron ion binding"/>
    <property type="evidence" value="ECO:0007669"/>
    <property type="project" value="InterPro"/>
</dbReference>
<evidence type="ECO:0000256" key="9">
    <source>
        <dbReference type="ARBA" id="ARBA00023242"/>
    </source>
</evidence>
<keyword evidence="16" id="KW-1185">Reference proteome</keyword>
<comment type="cofactor">
    <cofactor evidence="1">
        <name>L-ascorbate</name>
        <dbReference type="ChEBI" id="CHEBI:38290"/>
    </cofactor>
</comment>
<dbReference type="InterPro" id="IPR019601">
    <property type="entry name" value="Oxoglutarate/Fe-dep_Oase_C"/>
</dbReference>
<comment type="subcellular location">
    <subcellularLocation>
        <location evidence="2">Nucleus</location>
    </subcellularLocation>
</comment>
<dbReference type="GO" id="GO:0005634">
    <property type="term" value="C:nucleus"/>
    <property type="evidence" value="ECO:0007669"/>
    <property type="project" value="UniProtKB-SubCell"/>
</dbReference>
<keyword evidence="9" id="KW-0539">Nucleus</keyword>
<dbReference type="Pfam" id="PF13661">
    <property type="entry name" value="2OG-FeII_Oxy_4"/>
    <property type="match status" value="1"/>
</dbReference>
<evidence type="ECO:0000259" key="14">
    <source>
        <dbReference type="PROSITE" id="PS51471"/>
    </source>
</evidence>
<dbReference type="PANTHER" id="PTHR12117:SF0">
    <property type="entry name" value="PROLYL 3-HYDROXYLASE OGFOD1"/>
    <property type="match status" value="1"/>
</dbReference>
<keyword evidence="7" id="KW-0560">Oxidoreductase</keyword>
<dbReference type="Pfam" id="PF10637">
    <property type="entry name" value="Ofd1_CTDD"/>
    <property type="match status" value="1"/>
</dbReference>
<dbReference type="GO" id="GO:0031543">
    <property type="term" value="F:peptidyl-proline dioxygenase activity"/>
    <property type="evidence" value="ECO:0007669"/>
    <property type="project" value="TreeGrafter"/>
</dbReference>
<dbReference type="GO" id="GO:0006449">
    <property type="term" value="P:regulation of translational termination"/>
    <property type="evidence" value="ECO:0007669"/>
    <property type="project" value="TreeGrafter"/>
</dbReference>
<dbReference type="GO" id="GO:0010604">
    <property type="term" value="P:positive regulation of macromolecule metabolic process"/>
    <property type="evidence" value="ECO:0007669"/>
    <property type="project" value="UniProtKB-ARBA"/>
</dbReference>
<feature type="region of interest" description="Disordered" evidence="13">
    <location>
        <begin position="292"/>
        <end position="320"/>
    </location>
</feature>
<evidence type="ECO:0000256" key="4">
    <source>
        <dbReference type="ARBA" id="ARBA00022723"/>
    </source>
</evidence>
<dbReference type="FunFam" id="2.60.120.620:FF:000014">
    <property type="entry name" value="Prolyl 3,4-dihydroxylase TPA1"/>
    <property type="match status" value="1"/>
</dbReference>
<feature type="domain" description="Fe2OG dioxygenase" evidence="14">
    <location>
        <begin position="144"/>
        <end position="270"/>
    </location>
</feature>
<accession>A0AA43U0F7</accession>
<evidence type="ECO:0000313" key="16">
    <source>
        <dbReference type="Proteomes" id="UP001161017"/>
    </source>
</evidence>
<dbReference type="GO" id="GO:0005737">
    <property type="term" value="C:cytoplasm"/>
    <property type="evidence" value="ECO:0007669"/>
    <property type="project" value="TreeGrafter"/>
</dbReference>
<protein>
    <recommendedName>
        <fullName evidence="12">uS12 prolyl 3,4-dihydroxylase</fullName>
    </recommendedName>
</protein>
<dbReference type="EMBL" id="JAPUFD010000014">
    <property type="protein sequence ID" value="MDI1491312.1"/>
    <property type="molecule type" value="Genomic_DNA"/>
</dbReference>
<keyword evidence="5" id="KW-0847">Vitamin C</keyword>
<dbReference type="InterPro" id="IPR005123">
    <property type="entry name" value="Oxoglu/Fe-dep_dioxygenase_dom"/>
</dbReference>
<dbReference type="Proteomes" id="UP001161017">
    <property type="component" value="Unassembled WGS sequence"/>
</dbReference>
<evidence type="ECO:0000256" key="3">
    <source>
        <dbReference type="ARBA" id="ARBA00007443"/>
    </source>
</evidence>
<keyword evidence="6" id="KW-0223">Dioxygenase</keyword>
<reference evidence="15" key="1">
    <citation type="journal article" date="2023" name="Genome Biol. Evol.">
        <title>First Whole Genome Sequence and Flow Cytometry Genome Size Data for the Lichen-Forming Fungus Ramalina farinacea (Ascomycota).</title>
        <authorList>
            <person name="Llewellyn T."/>
            <person name="Mian S."/>
            <person name="Hill R."/>
            <person name="Leitch I.J."/>
            <person name="Gaya E."/>
        </authorList>
    </citation>
    <scope>NUCLEOTIDE SEQUENCE</scope>
    <source>
        <strain evidence="15">LIQ254RAFAR</strain>
    </source>
</reference>
<dbReference type="AlphaFoldDB" id="A0AA43U0F7"/>
<evidence type="ECO:0000256" key="7">
    <source>
        <dbReference type="ARBA" id="ARBA00023002"/>
    </source>
</evidence>
<evidence type="ECO:0000313" key="15">
    <source>
        <dbReference type="EMBL" id="MDI1491312.1"/>
    </source>
</evidence>
<feature type="compositionally biased region" description="Acidic residues" evidence="13">
    <location>
        <begin position="847"/>
        <end position="896"/>
    </location>
</feature>
<evidence type="ECO:0000256" key="11">
    <source>
        <dbReference type="ARBA" id="ARBA00051966"/>
    </source>
</evidence>
<comment type="caution">
    <text evidence="15">The sequence shown here is derived from an EMBL/GenBank/DDBJ whole genome shotgun (WGS) entry which is preliminary data.</text>
</comment>
<evidence type="ECO:0000256" key="6">
    <source>
        <dbReference type="ARBA" id="ARBA00022964"/>
    </source>
</evidence>
<dbReference type="GO" id="GO:0009896">
    <property type="term" value="P:positive regulation of catabolic process"/>
    <property type="evidence" value="ECO:0007669"/>
    <property type="project" value="UniProtKB-ARBA"/>
</dbReference>
<dbReference type="PROSITE" id="PS51471">
    <property type="entry name" value="FE2OG_OXY"/>
    <property type="match status" value="1"/>
</dbReference>
<proteinExistence type="inferred from homology"/>
<dbReference type="InterPro" id="IPR006620">
    <property type="entry name" value="Pro_4_hyd_alph"/>
</dbReference>
<keyword evidence="4" id="KW-0479">Metal-binding</keyword>
<sequence length="896" mass="98869">MAKRKAEDAELDLNPPKKQAVEAKGPESTRECFGKNLLEEKSIDEQAKQYATSKPYKHGVISGLIEPSLLSKVRSEIQEKLAFTPKETDIYKIHQSGDLANLDGLDDAALQQLPSLRRLRDALYSTEFRDCLCRITGSRSVSGKKTDMAINVYTPGCHLLCHDDVIGSRRISYILYLTDPDHPWQKEWGGALRLYPTEELPAEGDAKVLVPKADPSVSIPPAFNQLSFFAVQPGQSFHDVEEVYSSATPDTGKAPDEHRVRMAISGWYHIPQEGEDGYKEGEEAELAKKSSLAQLQDKGDIHDRPQPNITPYPISALPNPVDDRTPEPNNFEEDLLSEEELTFLLKYIAPSYLTPDTLESVSSTFGDECSIVLDRFLSRTFSESLEILEHQDGTPAPAKALDTWDTARPPHKNRYLYDRAQSPPKHKAPRDTSQDVKPMAALQDLLENLIPSSAFRKWLQFATGYTIRSHDVVARRFRRGYDYTLAQSYDLDEPRLEVCLCLTPSGIEKRDRYPLPPVGEDHKGTIEDQAHPTTEESSKPVIKDASLPSTEDSHKPDGKDTSLPPTKDSSKANVKDTSLPTTKDSPKPDEKGTSLPSTVDSSKPDAKDASHPTTGEAPRPDVKDTPIPTTKEPSRPETQQLTKAAIEDSSEPDAKATSLPSTEEPRRPASQKFIQPDAEAPVQSAAKDISSPATENPSQSTQESKPVTTSFSTQASTAPDPSSNPESKPDTTSFSTQASTAPDPLSNPDPDPEHGGYLAYMAGDDVPDDASDGVEVPQDLSTGGRATKAKTDPAIYQTAKDDEDDGVLFSMPSCWNKLGIVLRDRGTMRFVKYLSKSAPSDRWDIFGEFEIEPPPEEEGDVIEQEERDEEEATTVHDDDETDDLNDESEDTDSSDY</sequence>
<dbReference type="Gene3D" id="3.60.130.20">
    <property type="entry name" value="Oxoglutarate/iron-dependent oxygenase, C-terminal degradation domain"/>
    <property type="match status" value="2"/>
</dbReference>
<feature type="compositionally biased region" description="Basic and acidic residues" evidence="13">
    <location>
        <begin position="509"/>
        <end position="542"/>
    </location>
</feature>
<dbReference type="InterPro" id="IPR039558">
    <property type="entry name" value="TPA1/OFD1_N"/>
</dbReference>
<dbReference type="InterPro" id="IPR043044">
    <property type="entry name" value="TPA1/Ofd1_C"/>
</dbReference>
<evidence type="ECO:0000256" key="13">
    <source>
        <dbReference type="SAM" id="MobiDB-lite"/>
    </source>
</evidence>
<comment type="catalytic activity">
    <reaction evidence="11">
        <text>[ribosomal protein uS12]-(3S)-3-hydroxy-L-proline + 2-oxoglutarate + O2 = [ribosomal protein uS12]-(3S)-3,4-dihydroxy-L-proline + succinate + CO2</text>
        <dbReference type="Rhea" id="RHEA:54160"/>
        <dbReference type="Rhea" id="RHEA-COMP:13817"/>
        <dbReference type="Rhea" id="RHEA-COMP:13818"/>
        <dbReference type="ChEBI" id="CHEBI:15379"/>
        <dbReference type="ChEBI" id="CHEBI:16526"/>
        <dbReference type="ChEBI" id="CHEBI:16810"/>
        <dbReference type="ChEBI" id="CHEBI:30031"/>
        <dbReference type="ChEBI" id="CHEBI:85428"/>
        <dbReference type="ChEBI" id="CHEBI:138052"/>
    </reaction>
</comment>
<feature type="compositionally biased region" description="Polar residues" evidence="13">
    <location>
        <begin position="691"/>
        <end position="740"/>
    </location>
</feature>
<dbReference type="InterPro" id="IPR051842">
    <property type="entry name" value="uS12_prolyl_hydroxylase"/>
</dbReference>
<dbReference type="SMART" id="SM00702">
    <property type="entry name" value="P4Hc"/>
    <property type="match status" value="1"/>
</dbReference>
<feature type="region of interest" description="Disordered" evidence="13">
    <location>
        <begin position="1"/>
        <end position="31"/>
    </location>
</feature>
<dbReference type="GO" id="GO:0031418">
    <property type="term" value="F:L-ascorbic acid binding"/>
    <property type="evidence" value="ECO:0007669"/>
    <property type="project" value="UniProtKB-KW"/>
</dbReference>
<evidence type="ECO:0000256" key="5">
    <source>
        <dbReference type="ARBA" id="ARBA00022896"/>
    </source>
</evidence>
<organism evidence="15 16">
    <name type="scientific">Ramalina farinacea</name>
    <dbReference type="NCBI Taxonomy" id="258253"/>
    <lineage>
        <taxon>Eukaryota</taxon>
        <taxon>Fungi</taxon>
        <taxon>Dikarya</taxon>
        <taxon>Ascomycota</taxon>
        <taxon>Pezizomycotina</taxon>
        <taxon>Lecanoromycetes</taxon>
        <taxon>OSLEUM clade</taxon>
        <taxon>Lecanoromycetidae</taxon>
        <taxon>Lecanorales</taxon>
        <taxon>Lecanorineae</taxon>
        <taxon>Ramalinaceae</taxon>
        <taxon>Ramalina</taxon>
    </lineage>
</organism>
<keyword evidence="8" id="KW-0408">Iron</keyword>
<feature type="compositionally biased region" description="Basic and acidic residues" evidence="13">
    <location>
        <begin position="551"/>
        <end position="560"/>
    </location>
</feature>
<evidence type="ECO:0000256" key="1">
    <source>
        <dbReference type="ARBA" id="ARBA00001961"/>
    </source>
</evidence>
<feature type="compositionally biased region" description="Basic and acidic residues" evidence="13">
    <location>
        <begin position="19"/>
        <end position="31"/>
    </location>
</feature>
<dbReference type="PANTHER" id="PTHR12117">
    <property type="entry name" value="HISTONE ACETYLTRANSFERASE COMPLEX"/>
    <property type="match status" value="1"/>
</dbReference>
<feature type="region of interest" description="Disordered" evidence="13">
    <location>
        <begin position="845"/>
        <end position="896"/>
    </location>
</feature>
<evidence type="ECO:0000256" key="12">
    <source>
        <dbReference type="ARBA" id="ARBA00081607"/>
    </source>
</evidence>
<dbReference type="Gene3D" id="2.60.120.620">
    <property type="entry name" value="q2cbj1_9rhob like domain"/>
    <property type="match status" value="1"/>
</dbReference>